<reference evidence="3 4" key="1">
    <citation type="journal article" date="2014" name="Genome Announc.">
        <title>Draft Genome Sequences of Three Alkaliphilic Bacillus Strains, Bacillus wakoensis JCM 9140T, Bacillus akibai JCM 9157T, and Bacillus hemicellulosilyticus JCM 9152T.</title>
        <authorList>
            <person name="Yuki M."/>
            <person name="Oshima K."/>
            <person name="Suda W."/>
            <person name="Oshida Y."/>
            <person name="Kitamura K."/>
            <person name="Iida T."/>
            <person name="Hattori M."/>
            <person name="Ohkuma M."/>
        </authorList>
    </citation>
    <scope>NUCLEOTIDE SEQUENCE [LARGE SCALE GENOMIC DNA]</scope>
    <source>
        <strain evidence="3 4">JCM 9157</strain>
    </source>
</reference>
<comment type="caution">
    <text evidence="3">The sequence shown here is derived from an EMBL/GenBank/DDBJ whole genome shotgun (WGS) entry which is preliminary data.</text>
</comment>
<protein>
    <submittedName>
        <fullName evidence="3">Transcriptional regulator</fullName>
    </submittedName>
</protein>
<dbReference type="CDD" id="cd02440">
    <property type="entry name" value="AdoMet_MTases"/>
    <property type="match status" value="1"/>
</dbReference>
<evidence type="ECO:0000313" key="3">
    <source>
        <dbReference type="EMBL" id="GAE37673.1"/>
    </source>
</evidence>
<dbReference type="SUPFAM" id="SSF47413">
    <property type="entry name" value="lambda repressor-like DNA-binding domains"/>
    <property type="match status" value="1"/>
</dbReference>
<dbReference type="RefSeq" id="WP_035668760.1">
    <property type="nucleotide sequence ID" value="NZ_BAUV01000102.1"/>
</dbReference>
<evidence type="ECO:0000313" key="4">
    <source>
        <dbReference type="Proteomes" id="UP000018896"/>
    </source>
</evidence>
<dbReference type="Gene3D" id="3.40.50.150">
    <property type="entry name" value="Vaccinia Virus protein VP39"/>
    <property type="match status" value="1"/>
</dbReference>
<dbReference type="Pfam" id="PF03848">
    <property type="entry name" value="TehB"/>
    <property type="match status" value="1"/>
</dbReference>
<dbReference type="CDD" id="cd00093">
    <property type="entry name" value="HTH_XRE"/>
    <property type="match status" value="1"/>
</dbReference>
<dbReference type="EMBL" id="BAUV01000102">
    <property type="protein sequence ID" value="GAE37673.1"/>
    <property type="molecule type" value="Genomic_DNA"/>
</dbReference>
<dbReference type="Proteomes" id="UP000018896">
    <property type="component" value="Unassembled WGS sequence"/>
</dbReference>
<dbReference type="AlphaFoldDB" id="W4R196"/>
<dbReference type="InterPro" id="IPR029063">
    <property type="entry name" value="SAM-dependent_MTases_sf"/>
</dbReference>
<dbReference type="SUPFAM" id="SSF53335">
    <property type="entry name" value="S-adenosyl-L-methionine-dependent methyltransferases"/>
    <property type="match status" value="1"/>
</dbReference>
<dbReference type="InterPro" id="IPR015985">
    <property type="entry name" value="TehB-like_dom"/>
</dbReference>
<gene>
    <name evidence="3" type="ORF">JCM9157_4991</name>
</gene>
<feature type="domain" description="HTH cro/C1-type" evidence="2">
    <location>
        <begin position="9"/>
        <end position="63"/>
    </location>
</feature>
<accession>W4R196</accession>
<dbReference type="GO" id="GO:0003677">
    <property type="term" value="F:DNA binding"/>
    <property type="evidence" value="ECO:0007669"/>
    <property type="project" value="UniProtKB-KW"/>
</dbReference>
<dbReference type="eggNOG" id="COG2227">
    <property type="taxonomic scope" value="Bacteria"/>
</dbReference>
<dbReference type="STRING" id="1236973.JCM9157_4991"/>
<dbReference type="OrthoDB" id="9804312at2"/>
<evidence type="ECO:0000256" key="1">
    <source>
        <dbReference type="ARBA" id="ARBA00023125"/>
    </source>
</evidence>
<dbReference type="PANTHER" id="PTHR46558:SF11">
    <property type="entry name" value="HTH-TYPE TRANSCRIPTIONAL REGULATOR XRE"/>
    <property type="match status" value="1"/>
</dbReference>
<keyword evidence="4" id="KW-1185">Reference proteome</keyword>
<dbReference type="Gene3D" id="1.10.260.40">
    <property type="entry name" value="lambda repressor-like DNA-binding domains"/>
    <property type="match status" value="1"/>
</dbReference>
<evidence type="ECO:0000259" key="2">
    <source>
        <dbReference type="PROSITE" id="PS50943"/>
    </source>
</evidence>
<dbReference type="Pfam" id="PF01381">
    <property type="entry name" value="HTH_3"/>
    <property type="match status" value="1"/>
</dbReference>
<dbReference type="InterPro" id="IPR010982">
    <property type="entry name" value="Lambda_DNA-bd_dom_sf"/>
</dbReference>
<dbReference type="eggNOG" id="COG1476">
    <property type="taxonomic scope" value="Bacteria"/>
</dbReference>
<organism evidence="3 4">
    <name type="scientific">Halalkalibacter akibai (strain ATCC 43226 / DSM 21942 / CIP 109018 / JCM 9157 / 1139)</name>
    <name type="common">Bacillus akibai</name>
    <dbReference type="NCBI Taxonomy" id="1236973"/>
    <lineage>
        <taxon>Bacteria</taxon>
        <taxon>Bacillati</taxon>
        <taxon>Bacillota</taxon>
        <taxon>Bacilli</taxon>
        <taxon>Bacillales</taxon>
        <taxon>Bacillaceae</taxon>
        <taxon>Halalkalibacter</taxon>
    </lineage>
</organism>
<dbReference type="PROSITE" id="PS50943">
    <property type="entry name" value="HTH_CROC1"/>
    <property type="match status" value="1"/>
</dbReference>
<dbReference type="InterPro" id="IPR001387">
    <property type="entry name" value="Cro/C1-type_HTH"/>
</dbReference>
<keyword evidence="1" id="KW-0238">DNA-binding</keyword>
<name>W4R196_HALA3</name>
<sequence length="283" mass="32657">MKDKFAKNINRYRKEKGLTQEGLARQLGVTYQAVSKWENEQAMPDISLLPEISKILEVSVDKLLGYISYDKQVTIYEKEYETSQYYWGVNPNPDCYKVLELMPPTKHLKLLDIGCGEGKNSVFFARNGYDVTAFDIADAGIEKTKKLADMVGVDLKVFKADIMDFRLSTQFDILFSSGVLHYVKPDARKEIFHNYKSFTNNDGMHFFNVFVQKPFIAPPPEKEPYSYIWKSGELLSHYHDWLIESCPEIIIDCYSSGIPHQHAINKIISKKNKHEISSISNFR</sequence>
<dbReference type="SMART" id="SM00530">
    <property type="entry name" value="HTH_XRE"/>
    <property type="match status" value="1"/>
</dbReference>
<dbReference type="PANTHER" id="PTHR46558">
    <property type="entry name" value="TRACRIPTIONAL REGULATORY PROTEIN-RELATED-RELATED"/>
    <property type="match status" value="1"/>
</dbReference>
<proteinExistence type="predicted"/>